<reference evidence="2" key="1">
    <citation type="submission" date="2018-02" db="EMBL/GenBank/DDBJ databases">
        <authorList>
            <person name="Moore K."/>
            <person name="Momper L."/>
        </authorList>
    </citation>
    <scope>NUCLEOTIDE SEQUENCE [LARGE SCALE GENOMIC DNA]</scope>
    <source>
        <strain evidence="2">ULC18</strain>
    </source>
</reference>
<protein>
    <recommendedName>
        <fullName evidence="3">Glycosyltransferase subfamily 4-like N-terminal domain-containing protein</fullName>
    </recommendedName>
</protein>
<dbReference type="EMBL" id="PVWK01000101">
    <property type="protein sequence ID" value="PSB26704.1"/>
    <property type="molecule type" value="Genomic_DNA"/>
</dbReference>
<sequence>MTTSEPSIRSLHRVLVYTDAMGLGGAEISLGHLIAQVANDLSLTVVGVSPSVVSAIASHRPGTTGIVLPATGLSTIVAHLTTFHYLQPDKPRSSQAQNR</sequence>
<dbReference type="OrthoDB" id="9806653at2"/>
<keyword evidence="2" id="KW-1185">Reference proteome</keyword>
<reference evidence="1 2" key="2">
    <citation type="submission" date="2018-03" db="EMBL/GenBank/DDBJ databases">
        <title>The ancient ancestry and fast evolution of plastids.</title>
        <authorList>
            <person name="Moore K.R."/>
            <person name="Magnabosco C."/>
            <person name="Momper L."/>
            <person name="Gold D.A."/>
            <person name="Bosak T."/>
            <person name="Fournier G.P."/>
        </authorList>
    </citation>
    <scope>NUCLEOTIDE SEQUENCE [LARGE SCALE GENOMIC DNA]</scope>
    <source>
        <strain evidence="1 2">ULC18</strain>
    </source>
</reference>
<accession>A0A2T1E251</accession>
<gene>
    <name evidence="1" type="ORF">C7B82_19075</name>
</gene>
<organism evidence="1 2">
    <name type="scientific">Stenomitos frigidus ULC18</name>
    <dbReference type="NCBI Taxonomy" id="2107698"/>
    <lineage>
        <taxon>Bacteria</taxon>
        <taxon>Bacillati</taxon>
        <taxon>Cyanobacteriota</taxon>
        <taxon>Cyanophyceae</taxon>
        <taxon>Leptolyngbyales</taxon>
        <taxon>Leptolyngbyaceae</taxon>
        <taxon>Stenomitos</taxon>
    </lineage>
</organism>
<dbReference type="Proteomes" id="UP000239576">
    <property type="component" value="Unassembled WGS sequence"/>
</dbReference>
<dbReference type="AlphaFoldDB" id="A0A2T1E251"/>
<dbReference type="RefSeq" id="WP_106257871.1">
    <property type="nucleotide sequence ID" value="NZ_CAWNSW010000041.1"/>
</dbReference>
<comment type="caution">
    <text evidence="1">The sequence shown here is derived from an EMBL/GenBank/DDBJ whole genome shotgun (WGS) entry which is preliminary data.</text>
</comment>
<evidence type="ECO:0008006" key="3">
    <source>
        <dbReference type="Google" id="ProtNLM"/>
    </source>
</evidence>
<name>A0A2T1E251_9CYAN</name>
<proteinExistence type="predicted"/>
<evidence type="ECO:0000313" key="1">
    <source>
        <dbReference type="EMBL" id="PSB26704.1"/>
    </source>
</evidence>
<evidence type="ECO:0000313" key="2">
    <source>
        <dbReference type="Proteomes" id="UP000239576"/>
    </source>
</evidence>